<accession>A0AAE0FZH6</accession>
<proteinExistence type="predicted"/>
<evidence type="ECO:0000313" key="3">
    <source>
        <dbReference type="Proteomes" id="UP001190700"/>
    </source>
</evidence>
<feature type="transmembrane region" description="Helical" evidence="1">
    <location>
        <begin position="88"/>
        <end position="109"/>
    </location>
</feature>
<comment type="caution">
    <text evidence="2">The sequence shown here is derived from an EMBL/GenBank/DDBJ whole genome shotgun (WGS) entry which is preliminary data.</text>
</comment>
<keyword evidence="1" id="KW-1133">Transmembrane helix</keyword>
<dbReference type="EMBL" id="LGRX02011733">
    <property type="protein sequence ID" value="KAK3268587.1"/>
    <property type="molecule type" value="Genomic_DNA"/>
</dbReference>
<reference evidence="2 3" key="1">
    <citation type="journal article" date="2015" name="Genome Biol. Evol.">
        <title>Comparative Genomics of a Bacterivorous Green Alga Reveals Evolutionary Causalities and Consequences of Phago-Mixotrophic Mode of Nutrition.</title>
        <authorList>
            <person name="Burns J.A."/>
            <person name="Paasch A."/>
            <person name="Narechania A."/>
            <person name="Kim E."/>
        </authorList>
    </citation>
    <scope>NUCLEOTIDE SEQUENCE [LARGE SCALE GENOMIC DNA]</scope>
    <source>
        <strain evidence="2 3">PLY_AMNH</strain>
    </source>
</reference>
<evidence type="ECO:0000313" key="2">
    <source>
        <dbReference type="EMBL" id="KAK3268587.1"/>
    </source>
</evidence>
<dbReference type="Proteomes" id="UP001190700">
    <property type="component" value="Unassembled WGS sequence"/>
</dbReference>
<evidence type="ECO:0000256" key="1">
    <source>
        <dbReference type="SAM" id="Phobius"/>
    </source>
</evidence>
<sequence>MFLSSQSDRWFSPSLLVESARKVLSVIDLDPFSEAMANLVVRATVYYCRRRNGWQQTWKVRVFMNPPGNVIEGKSANGLAFSKLLSEFNAGGVSAFICILTYCLAPPLIWELERELLDVAQIYGLDALLQQRKLDHGLGDTSVADGTPEHEAYRPDTCIHLPEEDVLLESSVERAWWTTVLITGSILGAVGGMSTVSAISTKIMGHLGRSAAPGIQCGEKNLPGDCLL</sequence>
<feature type="transmembrane region" description="Helical" evidence="1">
    <location>
        <begin position="175"/>
        <end position="199"/>
    </location>
</feature>
<name>A0AAE0FZH6_9CHLO</name>
<organism evidence="2 3">
    <name type="scientific">Cymbomonas tetramitiformis</name>
    <dbReference type="NCBI Taxonomy" id="36881"/>
    <lineage>
        <taxon>Eukaryota</taxon>
        <taxon>Viridiplantae</taxon>
        <taxon>Chlorophyta</taxon>
        <taxon>Pyramimonadophyceae</taxon>
        <taxon>Pyramimonadales</taxon>
        <taxon>Pyramimonadaceae</taxon>
        <taxon>Cymbomonas</taxon>
    </lineage>
</organism>
<gene>
    <name evidence="2" type="ORF">CYMTET_22930</name>
</gene>
<dbReference type="AlphaFoldDB" id="A0AAE0FZH6"/>
<keyword evidence="1" id="KW-0812">Transmembrane</keyword>
<keyword evidence="3" id="KW-1185">Reference proteome</keyword>
<keyword evidence="1" id="KW-0472">Membrane</keyword>
<protein>
    <submittedName>
        <fullName evidence="2">Uncharacterized protein</fullName>
    </submittedName>
</protein>